<keyword evidence="2" id="KW-1185">Reference proteome</keyword>
<protein>
    <submittedName>
        <fullName evidence="1">Uncharacterized protein</fullName>
    </submittedName>
</protein>
<evidence type="ECO:0000313" key="2">
    <source>
        <dbReference type="Proteomes" id="UP000516160"/>
    </source>
</evidence>
<proteinExistence type="predicted"/>
<dbReference type="AlphaFoldDB" id="A0A7G9W6V8"/>
<name>A0A7G9W6V8_ALKCA</name>
<gene>
    <name evidence="1" type="ORF">HYG86_06360</name>
</gene>
<dbReference type="RefSeq" id="WP_213168094.1">
    <property type="nucleotide sequence ID" value="NZ_CP058559.1"/>
</dbReference>
<dbReference type="EMBL" id="CP058559">
    <property type="protein sequence ID" value="QNO14420.1"/>
    <property type="molecule type" value="Genomic_DNA"/>
</dbReference>
<reference evidence="1 2" key="1">
    <citation type="submission" date="2020-07" db="EMBL/GenBank/DDBJ databases">
        <title>Alkalicella. sp. LB2 genome.</title>
        <authorList>
            <person name="Postec A."/>
            <person name="Quemeneur M."/>
        </authorList>
    </citation>
    <scope>NUCLEOTIDE SEQUENCE [LARGE SCALE GENOMIC DNA]</scope>
    <source>
        <strain evidence="1 2">LB2</strain>
    </source>
</reference>
<evidence type="ECO:0000313" key="1">
    <source>
        <dbReference type="EMBL" id="QNO14420.1"/>
    </source>
</evidence>
<organism evidence="1 2">
    <name type="scientific">Alkalicella caledoniensis</name>
    <dbReference type="NCBI Taxonomy" id="2731377"/>
    <lineage>
        <taxon>Bacteria</taxon>
        <taxon>Bacillati</taxon>
        <taxon>Bacillota</taxon>
        <taxon>Clostridia</taxon>
        <taxon>Eubacteriales</taxon>
        <taxon>Proteinivoracaceae</taxon>
        <taxon>Alkalicella</taxon>
    </lineage>
</organism>
<dbReference type="KEGG" id="acae:HYG86_06360"/>
<accession>A0A7G9W6V8</accession>
<sequence length="225" mass="25389">MREKYNPSTRHAGSFPDPTGVDCIITTKVYDACRQQECEFFEFGAFEVPFGWDFEDIFAYAEVVPSSVSFDVLNISLIEGGPLARVQMRVCADINAFIVNTRTGEEEQIIGDNGFEDNEVCFEKDVILYLPEPDKMDAIAEAIFQIAGEPVIEEFDDTEDEMFNIFIPIGAFIIVKSVAEVQLLVPVYGFCPTPPLCEEFPDVDACEEFQLLPFPDFYPPQPEDE</sequence>
<dbReference type="Proteomes" id="UP000516160">
    <property type="component" value="Chromosome"/>
</dbReference>